<evidence type="ECO:0000313" key="1">
    <source>
        <dbReference type="EMBL" id="CAG8691721.1"/>
    </source>
</evidence>
<comment type="caution">
    <text evidence="1">The sequence shown here is derived from an EMBL/GenBank/DDBJ whole genome shotgun (WGS) entry which is preliminary data.</text>
</comment>
<accession>A0ACA9P4F3</accession>
<dbReference type="Proteomes" id="UP000789920">
    <property type="component" value="Unassembled WGS sequence"/>
</dbReference>
<evidence type="ECO:0000313" key="2">
    <source>
        <dbReference type="Proteomes" id="UP000789920"/>
    </source>
</evidence>
<feature type="non-terminal residue" evidence="1">
    <location>
        <position position="1"/>
    </location>
</feature>
<sequence length="60" mass="7269">DAKKEVIFESFSLILHLQLKWFEYDMQRDIMIKFTIEIDLQRYLSLDTDKSQSSKYLLHG</sequence>
<reference evidence="1" key="1">
    <citation type="submission" date="2021-06" db="EMBL/GenBank/DDBJ databases">
        <authorList>
            <person name="Kallberg Y."/>
            <person name="Tangrot J."/>
            <person name="Rosling A."/>
        </authorList>
    </citation>
    <scope>NUCLEOTIDE SEQUENCE</scope>
    <source>
        <strain evidence="1">MA461A</strain>
    </source>
</reference>
<feature type="non-terminal residue" evidence="1">
    <location>
        <position position="60"/>
    </location>
</feature>
<proteinExistence type="predicted"/>
<keyword evidence="2" id="KW-1185">Reference proteome</keyword>
<gene>
    <name evidence="1" type="ORF">RPERSI_LOCUS9584</name>
</gene>
<name>A0ACA9P4F3_9GLOM</name>
<dbReference type="EMBL" id="CAJVQC010018230">
    <property type="protein sequence ID" value="CAG8691721.1"/>
    <property type="molecule type" value="Genomic_DNA"/>
</dbReference>
<protein>
    <submittedName>
        <fullName evidence="1">33905_t:CDS:1</fullName>
    </submittedName>
</protein>
<organism evidence="1 2">
    <name type="scientific">Racocetra persica</name>
    <dbReference type="NCBI Taxonomy" id="160502"/>
    <lineage>
        <taxon>Eukaryota</taxon>
        <taxon>Fungi</taxon>
        <taxon>Fungi incertae sedis</taxon>
        <taxon>Mucoromycota</taxon>
        <taxon>Glomeromycotina</taxon>
        <taxon>Glomeromycetes</taxon>
        <taxon>Diversisporales</taxon>
        <taxon>Gigasporaceae</taxon>
        <taxon>Racocetra</taxon>
    </lineage>
</organism>